<proteinExistence type="predicted"/>
<name>A0A165LN97_9APHY</name>
<organism evidence="2 3">
    <name type="scientific">Daedalea quercina L-15889</name>
    <dbReference type="NCBI Taxonomy" id="1314783"/>
    <lineage>
        <taxon>Eukaryota</taxon>
        <taxon>Fungi</taxon>
        <taxon>Dikarya</taxon>
        <taxon>Basidiomycota</taxon>
        <taxon>Agaricomycotina</taxon>
        <taxon>Agaricomycetes</taxon>
        <taxon>Polyporales</taxon>
        <taxon>Fomitopsis</taxon>
    </lineage>
</organism>
<feature type="region of interest" description="Disordered" evidence="1">
    <location>
        <begin position="1"/>
        <end position="30"/>
    </location>
</feature>
<sequence>MRPTHCRDRVPGRAKSQAGPLPSKTFEVDGTVDDNVSKRTLEDHASVIYGTSTALRGHQTTVYDAKDPADRKVLYVTEWLYPQVRRENEAKMVWAARNIVHENERALKALPDVVAFKDLADLSTDIIRAQSIRWSLVDTEKHVCAKEKIYFHNKWAAMPPEHSSRPEDVFGYATHPIEWRRQVHNQINDESNAKAKAWFSLSK</sequence>
<feature type="compositionally biased region" description="Basic and acidic residues" evidence="1">
    <location>
        <begin position="1"/>
        <end position="11"/>
    </location>
</feature>
<reference evidence="2 3" key="1">
    <citation type="journal article" date="2016" name="Mol. Biol. Evol.">
        <title>Comparative Genomics of Early-Diverging Mushroom-Forming Fungi Provides Insights into the Origins of Lignocellulose Decay Capabilities.</title>
        <authorList>
            <person name="Nagy L.G."/>
            <person name="Riley R."/>
            <person name="Tritt A."/>
            <person name="Adam C."/>
            <person name="Daum C."/>
            <person name="Floudas D."/>
            <person name="Sun H."/>
            <person name="Yadav J.S."/>
            <person name="Pangilinan J."/>
            <person name="Larsson K.H."/>
            <person name="Matsuura K."/>
            <person name="Barry K."/>
            <person name="Labutti K."/>
            <person name="Kuo R."/>
            <person name="Ohm R.A."/>
            <person name="Bhattacharya S.S."/>
            <person name="Shirouzu T."/>
            <person name="Yoshinaga Y."/>
            <person name="Martin F.M."/>
            <person name="Grigoriev I.V."/>
            <person name="Hibbett D.S."/>
        </authorList>
    </citation>
    <scope>NUCLEOTIDE SEQUENCE [LARGE SCALE GENOMIC DNA]</scope>
    <source>
        <strain evidence="2 3">L-15889</strain>
    </source>
</reference>
<keyword evidence="3" id="KW-1185">Reference proteome</keyword>
<gene>
    <name evidence="2" type="ORF">DAEQUDRAFT_599799</name>
</gene>
<dbReference type="OrthoDB" id="5569250at2759"/>
<dbReference type="EMBL" id="KV429122">
    <property type="protein sequence ID" value="KZT64641.1"/>
    <property type="molecule type" value="Genomic_DNA"/>
</dbReference>
<evidence type="ECO:0000313" key="3">
    <source>
        <dbReference type="Proteomes" id="UP000076727"/>
    </source>
</evidence>
<accession>A0A165LN97</accession>
<evidence type="ECO:0000256" key="1">
    <source>
        <dbReference type="SAM" id="MobiDB-lite"/>
    </source>
</evidence>
<evidence type="ECO:0000313" key="2">
    <source>
        <dbReference type="EMBL" id="KZT64641.1"/>
    </source>
</evidence>
<dbReference type="AlphaFoldDB" id="A0A165LN97"/>
<protein>
    <submittedName>
        <fullName evidence="2">Uncharacterized protein</fullName>
    </submittedName>
</protein>
<dbReference type="Proteomes" id="UP000076727">
    <property type="component" value="Unassembled WGS sequence"/>
</dbReference>